<dbReference type="OrthoDB" id="4962032at2"/>
<dbReference type="Proteomes" id="UP000323454">
    <property type="component" value="Unassembled WGS sequence"/>
</dbReference>
<gene>
    <name evidence="1" type="ORF">F0L68_37525</name>
</gene>
<sequence>MAMPDHDPTVLAHRRRLLIIADKGDASAEMDAYLTERGVGLWHPAYRTCTRPNICSHLSGS</sequence>
<accession>A0A5B2WHM6</accession>
<reference evidence="1 2" key="1">
    <citation type="submission" date="2019-09" db="EMBL/GenBank/DDBJ databases">
        <title>Goodfellowia gen. nov., a new genus of the Pseudonocardineae related to Actinoalloteichus, containing Goodfellowia coeruleoviolacea gen. nov., comb. nov. gen. nov., comb. nov.</title>
        <authorList>
            <person name="Labeda D."/>
        </authorList>
    </citation>
    <scope>NUCLEOTIDE SEQUENCE [LARGE SCALE GENOMIC DNA]</scope>
    <source>
        <strain evidence="1 2">AN110305</strain>
    </source>
</reference>
<name>A0A5B2WHM6_9PSEU</name>
<proteinExistence type="predicted"/>
<reference evidence="1 2" key="2">
    <citation type="submission" date="2019-09" db="EMBL/GenBank/DDBJ databases">
        <authorList>
            <person name="Jin C."/>
        </authorList>
    </citation>
    <scope>NUCLEOTIDE SEQUENCE [LARGE SCALE GENOMIC DNA]</scope>
    <source>
        <strain evidence="1 2">AN110305</strain>
    </source>
</reference>
<evidence type="ECO:0000313" key="2">
    <source>
        <dbReference type="Proteomes" id="UP000323454"/>
    </source>
</evidence>
<organism evidence="1 2">
    <name type="scientific">Solihabitans fulvus</name>
    <dbReference type="NCBI Taxonomy" id="1892852"/>
    <lineage>
        <taxon>Bacteria</taxon>
        <taxon>Bacillati</taxon>
        <taxon>Actinomycetota</taxon>
        <taxon>Actinomycetes</taxon>
        <taxon>Pseudonocardiales</taxon>
        <taxon>Pseudonocardiaceae</taxon>
        <taxon>Solihabitans</taxon>
    </lineage>
</organism>
<dbReference type="AlphaFoldDB" id="A0A5B2WHM6"/>
<evidence type="ECO:0000313" key="1">
    <source>
        <dbReference type="EMBL" id="KAA2251331.1"/>
    </source>
</evidence>
<protein>
    <submittedName>
        <fullName evidence="1">Uncharacterized protein</fullName>
    </submittedName>
</protein>
<dbReference type="EMBL" id="VUOB01000083">
    <property type="protein sequence ID" value="KAA2251331.1"/>
    <property type="molecule type" value="Genomic_DNA"/>
</dbReference>
<comment type="caution">
    <text evidence="1">The sequence shown here is derived from an EMBL/GenBank/DDBJ whole genome shotgun (WGS) entry which is preliminary data.</text>
</comment>
<keyword evidence="2" id="KW-1185">Reference proteome</keyword>